<accession>A0A0D3KA55</accession>
<proteinExistence type="predicted"/>
<reference evidence="8" key="1">
    <citation type="journal article" date="2013" name="Nature">
        <title>Pan genome of the phytoplankton Emiliania underpins its global distribution.</title>
        <authorList>
            <person name="Read B.A."/>
            <person name="Kegel J."/>
            <person name="Klute M.J."/>
            <person name="Kuo A."/>
            <person name="Lefebvre S.C."/>
            <person name="Maumus F."/>
            <person name="Mayer C."/>
            <person name="Miller J."/>
            <person name="Monier A."/>
            <person name="Salamov A."/>
            <person name="Young J."/>
            <person name="Aguilar M."/>
            <person name="Claverie J.M."/>
            <person name="Frickenhaus S."/>
            <person name="Gonzalez K."/>
            <person name="Herman E.K."/>
            <person name="Lin Y.C."/>
            <person name="Napier J."/>
            <person name="Ogata H."/>
            <person name="Sarno A.F."/>
            <person name="Shmutz J."/>
            <person name="Schroeder D."/>
            <person name="de Vargas C."/>
            <person name="Verret F."/>
            <person name="von Dassow P."/>
            <person name="Valentin K."/>
            <person name="Van de Peer Y."/>
            <person name="Wheeler G."/>
            <person name="Dacks J.B."/>
            <person name="Delwiche C.F."/>
            <person name="Dyhrman S.T."/>
            <person name="Glockner G."/>
            <person name="John U."/>
            <person name="Richards T."/>
            <person name="Worden A.Z."/>
            <person name="Zhang X."/>
            <person name="Grigoriev I.V."/>
            <person name="Allen A.E."/>
            <person name="Bidle K."/>
            <person name="Borodovsky M."/>
            <person name="Bowler C."/>
            <person name="Brownlee C."/>
            <person name="Cock J.M."/>
            <person name="Elias M."/>
            <person name="Gladyshev V.N."/>
            <person name="Groth M."/>
            <person name="Guda C."/>
            <person name="Hadaegh A."/>
            <person name="Iglesias-Rodriguez M.D."/>
            <person name="Jenkins J."/>
            <person name="Jones B.M."/>
            <person name="Lawson T."/>
            <person name="Leese F."/>
            <person name="Lindquist E."/>
            <person name="Lobanov A."/>
            <person name="Lomsadze A."/>
            <person name="Malik S.B."/>
            <person name="Marsh M.E."/>
            <person name="Mackinder L."/>
            <person name="Mock T."/>
            <person name="Mueller-Roeber B."/>
            <person name="Pagarete A."/>
            <person name="Parker M."/>
            <person name="Probert I."/>
            <person name="Quesneville H."/>
            <person name="Raines C."/>
            <person name="Rensing S.A."/>
            <person name="Riano-Pachon D.M."/>
            <person name="Richier S."/>
            <person name="Rokitta S."/>
            <person name="Shiraiwa Y."/>
            <person name="Soanes D.M."/>
            <person name="van der Giezen M."/>
            <person name="Wahlund T.M."/>
            <person name="Williams B."/>
            <person name="Wilson W."/>
            <person name="Wolfe G."/>
            <person name="Wurch L.L."/>
        </authorList>
    </citation>
    <scope>NUCLEOTIDE SEQUENCE</scope>
</reference>
<dbReference type="GeneID" id="17277912"/>
<protein>
    <submittedName>
        <fullName evidence="7">Uncharacterized protein</fullName>
    </submittedName>
</protein>
<evidence type="ECO:0000256" key="1">
    <source>
        <dbReference type="ARBA" id="ARBA00004141"/>
    </source>
</evidence>
<evidence type="ECO:0000256" key="5">
    <source>
        <dbReference type="SAM" id="MobiDB-lite"/>
    </source>
</evidence>
<comment type="subcellular location">
    <subcellularLocation>
        <location evidence="1">Membrane</location>
        <topology evidence="1">Multi-pass membrane protein</topology>
    </subcellularLocation>
</comment>
<dbReference type="KEGG" id="ehx:EMIHUDRAFT_230626"/>
<dbReference type="AlphaFoldDB" id="A0A0D3KA55"/>
<keyword evidence="3 6" id="KW-1133">Transmembrane helix</keyword>
<sequence length="132" mass="14399">MQKDAAGAERASLVSASETSSEQAVSKSTKTALLLKWGSLAVLMVQNSSAFVVTRYTRQGKPNELYLTSVVVLMVELIKMAICLLLLLRDARGRQPERRLPSFASDPVNSRVSTTTPDTGTLHLIQPQTPQQ</sequence>
<dbReference type="RefSeq" id="XP_005785069.1">
    <property type="nucleotide sequence ID" value="XM_005785012.1"/>
</dbReference>
<reference evidence="7" key="2">
    <citation type="submission" date="2024-10" db="UniProtKB">
        <authorList>
            <consortium name="EnsemblProtists"/>
        </authorList>
    </citation>
    <scope>IDENTIFICATION</scope>
</reference>
<feature type="region of interest" description="Disordered" evidence="5">
    <location>
        <begin position="98"/>
        <end position="132"/>
    </location>
</feature>
<keyword evidence="2 6" id="KW-0812">Transmembrane</keyword>
<keyword evidence="8" id="KW-1185">Reference proteome</keyword>
<dbReference type="InterPro" id="IPR007271">
    <property type="entry name" value="Nuc_sug_transpt"/>
</dbReference>
<dbReference type="HOGENOM" id="CLU_1921061_0_0_1"/>
<evidence type="ECO:0000256" key="4">
    <source>
        <dbReference type="ARBA" id="ARBA00023136"/>
    </source>
</evidence>
<evidence type="ECO:0000313" key="8">
    <source>
        <dbReference type="Proteomes" id="UP000013827"/>
    </source>
</evidence>
<feature type="transmembrane region" description="Helical" evidence="6">
    <location>
        <begin position="33"/>
        <end position="53"/>
    </location>
</feature>
<dbReference type="GO" id="GO:0015165">
    <property type="term" value="F:pyrimidine nucleotide-sugar transmembrane transporter activity"/>
    <property type="evidence" value="ECO:0007669"/>
    <property type="project" value="InterPro"/>
</dbReference>
<evidence type="ECO:0000313" key="7">
    <source>
        <dbReference type="EnsemblProtists" id="EOD32640"/>
    </source>
</evidence>
<keyword evidence="4 6" id="KW-0472">Membrane</keyword>
<dbReference type="PaxDb" id="2903-EOD32640"/>
<name>A0A0D3KA55_EMIH1</name>
<dbReference type="Proteomes" id="UP000013827">
    <property type="component" value="Unassembled WGS sequence"/>
</dbReference>
<evidence type="ECO:0000256" key="2">
    <source>
        <dbReference type="ARBA" id="ARBA00022692"/>
    </source>
</evidence>
<evidence type="ECO:0000256" key="6">
    <source>
        <dbReference type="SAM" id="Phobius"/>
    </source>
</evidence>
<dbReference type="EnsemblProtists" id="EOD32640">
    <property type="protein sequence ID" value="EOD32640"/>
    <property type="gene ID" value="EMIHUDRAFT_230626"/>
</dbReference>
<organism evidence="7 8">
    <name type="scientific">Emiliania huxleyi (strain CCMP1516)</name>
    <dbReference type="NCBI Taxonomy" id="280463"/>
    <lineage>
        <taxon>Eukaryota</taxon>
        <taxon>Haptista</taxon>
        <taxon>Haptophyta</taxon>
        <taxon>Prymnesiophyceae</taxon>
        <taxon>Isochrysidales</taxon>
        <taxon>Noelaerhabdaceae</taxon>
        <taxon>Emiliania</taxon>
    </lineage>
</organism>
<feature type="compositionally biased region" description="Polar residues" evidence="5">
    <location>
        <begin position="107"/>
        <end position="119"/>
    </location>
</feature>
<dbReference type="Pfam" id="PF04142">
    <property type="entry name" value="Nuc_sug_transp"/>
    <property type="match status" value="1"/>
</dbReference>
<feature type="transmembrane region" description="Helical" evidence="6">
    <location>
        <begin position="65"/>
        <end position="88"/>
    </location>
</feature>
<dbReference type="GO" id="GO:0000139">
    <property type="term" value="C:Golgi membrane"/>
    <property type="evidence" value="ECO:0007669"/>
    <property type="project" value="InterPro"/>
</dbReference>
<evidence type="ECO:0000256" key="3">
    <source>
        <dbReference type="ARBA" id="ARBA00022989"/>
    </source>
</evidence>